<name>A0AAF0R3U4_SOLVR</name>
<dbReference type="Gene3D" id="1.10.340.70">
    <property type="match status" value="1"/>
</dbReference>
<dbReference type="PANTHER" id="PTHR46148:SF56">
    <property type="entry name" value="RETROTRANSPOSON PROTEIN"/>
    <property type="match status" value="1"/>
</dbReference>
<feature type="domain" description="Tf2-1-like SH3-like" evidence="2">
    <location>
        <begin position="5"/>
        <end position="36"/>
    </location>
</feature>
<organism evidence="3 4">
    <name type="scientific">Solanum verrucosum</name>
    <dbReference type="NCBI Taxonomy" id="315347"/>
    <lineage>
        <taxon>Eukaryota</taxon>
        <taxon>Viridiplantae</taxon>
        <taxon>Streptophyta</taxon>
        <taxon>Embryophyta</taxon>
        <taxon>Tracheophyta</taxon>
        <taxon>Spermatophyta</taxon>
        <taxon>Magnoliopsida</taxon>
        <taxon>eudicotyledons</taxon>
        <taxon>Gunneridae</taxon>
        <taxon>Pentapetalae</taxon>
        <taxon>asterids</taxon>
        <taxon>lamiids</taxon>
        <taxon>Solanales</taxon>
        <taxon>Solanaceae</taxon>
        <taxon>Solanoideae</taxon>
        <taxon>Solaneae</taxon>
        <taxon>Solanum</taxon>
    </lineage>
</organism>
<accession>A0AAF0R3U4</accession>
<dbReference type="InterPro" id="IPR012337">
    <property type="entry name" value="RNaseH-like_sf"/>
</dbReference>
<dbReference type="GO" id="GO:0003676">
    <property type="term" value="F:nucleic acid binding"/>
    <property type="evidence" value="ECO:0007669"/>
    <property type="project" value="InterPro"/>
</dbReference>
<protein>
    <recommendedName>
        <fullName evidence="5">Reverse transcriptase domain-containing protein</fullName>
    </recommendedName>
</protein>
<dbReference type="Pfam" id="PF24626">
    <property type="entry name" value="SH3_Tf2-1"/>
    <property type="match status" value="1"/>
</dbReference>
<dbReference type="InterPro" id="IPR041588">
    <property type="entry name" value="Integrase_H2C2"/>
</dbReference>
<evidence type="ECO:0000259" key="2">
    <source>
        <dbReference type="Pfam" id="PF24626"/>
    </source>
</evidence>
<dbReference type="Pfam" id="PF17921">
    <property type="entry name" value="Integrase_H2C2"/>
    <property type="match status" value="1"/>
</dbReference>
<dbReference type="InterPro" id="IPR036397">
    <property type="entry name" value="RNaseH_sf"/>
</dbReference>
<dbReference type="EMBL" id="CP133617">
    <property type="protein sequence ID" value="WMV33543.1"/>
    <property type="molecule type" value="Genomic_DNA"/>
</dbReference>
<evidence type="ECO:0008006" key="5">
    <source>
        <dbReference type="Google" id="ProtNLM"/>
    </source>
</evidence>
<evidence type="ECO:0000313" key="3">
    <source>
        <dbReference type="EMBL" id="WMV33543.1"/>
    </source>
</evidence>
<dbReference type="AlphaFoldDB" id="A0AAF0R3U4"/>
<sequence length="228" mass="26964">MKGVMRFGKKGKLSPRYIDPYRISKSIGNVAYELELLIKDNLSYEEIPVKILDRQVHKLRTKEVASIKVDELQERIMEEAHSSRYSIHLCSTKIYRDLREVYWWSSMKRQHDLICVIVDYMTKSYHFLSTDGQPERIIQTLENMFRACVIDFKGNWDDHLPFIEFAYNNSYHSSIYMALYKVFYGRRCRSTIGWFEVGEAELIGPGLVHQAMKKVKIIQERLKIAQSH</sequence>
<gene>
    <name evidence="3" type="ORF">MTR67_026928</name>
</gene>
<evidence type="ECO:0000259" key="1">
    <source>
        <dbReference type="Pfam" id="PF17921"/>
    </source>
</evidence>
<proteinExistence type="predicted"/>
<keyword evidence="4" id="KW-1185">Reference proteome</keyword>
<dbReference type="InterPro" id="IPR056924">
    <property type="entry name" value="SH3_Tf2-1"/>
</dbReference>
<evidence type="ECO:0000313" key="4">
    <source>
        <dbReference type="Proteomes" id="UP001234989"/>
    </source>
</evidence>
<dbReference type="PANTHER" id="PTHR46148">
    <property type="entry name" value="CHROMO DOMAIN-CONTAINING PROTEIN"/>
    <property type="match status" value="1"/>
</dbReference>
<dbReference type="SUPFAM" id="SSF53098">
    <property type="entry name" value="Ribonuclease H-like"/>
    <property type="match status" value="1"/>
</dbReference>
<dbReference type="Proteomes" id="UP001234989">
    <property type="component" value="Chromosome 6"/>
</dbReference>
<reference evidence="3" key="1">
    <citation type="submission" date="2023-08" db="EMBL/GenBank/DDBJ databases">
        <title>A de novo genome assembly of Solanum verrucosum Schlechtendal, a Mexican diploid species geographically isolated from the other diploid A-genome species in potato relatives.</title>
        <authorList>
            <person name="Hosaka K."/>
        </authorList>
    </citation>
    <scope>NUCLEOTIDE SEQUENCE</scope>
    <source>
        <tissue evidence="3">Young leaves</tissue>
    </source>
</reference>
<dbReference type="Gene3D" id="3.30.420.10">
    <property type="entry name" value="Ribonuclease H-like superfamily/Ribonuclease H"/>
    <property type="match status" value="1"/>
</dbReference>
<feature type="domain" description="Integrase zinc-binding" evidence="1">
    <location>
        <begin position="71"/>
        <end position="110"/>
    </location>
</feature>